<dbReference type="EMBL" id="CP000473">
    <property type="protein sequence ID" value="ABJ83765.1"/>
    <property type="molecule type" value="Genomic_DNA"/>
</dbReference>
<name>Q023S5_SOLUE</name>
<dbReference type="InParanoid" id="Q023S5"/>
<evidence type="ECO:0000256" key="1">
    <source>
        <dbReference type="SAM" id="SignalP"/>
    </source>
</evidence>
<gene>
    <name evidence="2" type="ordered locus">Acid_2779</name>
</gene>
<dbReference type="eggNOG" id="COG4932">
    <property type="taxonomic scope" value="Bacteria"/>
</dbReference>
<dbReference type="GO" id="GO:0030246">
    <property type="term" value="F:carbohydrate binding"/>
    <property type="evidence" value="ECO:0007669"/>
    <property type="project" value="InterPro"/>
</dbReference>
<dbReference type="SUPFAM" id="SSF49464">
    <property type="entry name" value="Carboxypeptidase regulatory domain-like"/>
    <property type="match status" value="1"/>
</dbReference>
<evidence type="ECO:0000313" key="2">
    <source>
        <dbReference type="EMBL" id="ABJ83765.1"/>
    </source>
</evidence>
<dbReference type="SUPFAM" id="SSF49452">
    <property type="entry name" value="Starch-binding domain-like"/>
    <property type="match status" value="1"/>
</dbReference>
<dbReference type="KEGG" id="sus:Acid_2779"/>
<dbReference type="InterPro" id="IPR008969">
    <property type="entry name" value="CarboxyPept-like_regulatory"/>
</dbReference>
<evidence type="ECO:0008006" key="3">
    <source>
        <dbReference type="Google" id="ProtNLM"/>
    </source>
</evidence>
<feature type="signal peptide" evidence="1">
    <location>
        <begin position="1"/>
        <end position="18"/>
    </location>
</feature>
<dbReference type="OrthoDB" id="113791at2"/>
<dbReference type="Pfam" id="PF13620">
    <property type="entry name" value="CarboxypepD_reg"/>
    <property type="match status" value="2"/>
</dbReference>
<accession>Q023S5</accession>
<organism evidence="2">
    <name type="scientific">Solibacter usitatus (strain Ellin6076)</name>
    <dbReference type="NCBI Taxonomy" id="234267"/>
    <lineage>
        <taxon>Bacteria</taxon>
        <taxon>Pseudomonadati</taxon>
        <taxon>Acidobacteriota</taxon>
        <taxon>Terriglobia</taxon>
        <taxon>Bryobacterales</taxon>
        <taxon>Solibacteraceae</taxon>
        <taxon>Candidatus Solibacter</taxon>
    </lineage>
</organism>
<keyword evidence="1" id="KW-0732">Signal</keyword>
<feature type="chain" id="PRO_5004163074" description="Carboxypeptidase regulatory-like domain-containing protein" evidence="1">
    <location>
        <begin position="19"/>
        <end position="500"/>
    </location>
</feature>
<dbReference type="Gene3D" id="2.60.40.1120">
    <property type="entry name" value="Carboxypeptidase-like, regulatory domain"/>
    <property type="match status" value="2"/>
</dbReference>
<dbReference type="InterPro" id="IPR013784">
    <property type="entry name" value="Carb-bd-like_fold"/>
</dbReference>
<sequence length="500" mass="53933" precursor="true">MRLLCALALISAALRAQTIEGTATDALTGLPVPGAAIQLYKTGGMPAREAVTDSRGHFRIEGLTEGGYFALIRKEGYSNDDANKTAGQHFHLSKDETVRLEASMAPLGKVSGRVLGTNEFPISGARVLLRGVDKWNSSSATTDRSGAFILKDVEPGMYVLIAQTSTEPPDEHLAYVTTYYPSVYFREGGATIIVGAGAELVGEDIRLRTAPAWRLRGRLVAPSGDPASGAATVNATSDTESSLEPEIVAARALSDGRFEFPRLHRGRWSVTAVAPPAGAAFRQVEVVDRDIDEWEIRLAEPFTLNVKIVRDPPPANPQSKTQMRVFLIGGGNRDMREGSIDAKGEFPVTRVMEGQYRIVPLLGDTSSMLSYYLASIRVMEREVLGETVELTAGSRLVTILYKADGGGVRGTVQDCGSAHVILVPQERTLRSLSDLVRQATCDAVGHFEIANMRPGEYYAYAFGQQTPIKDVAELPVNQAVPVTVRSGEFSGAALRVTPIR</sequence>
<dbReference type="AlphaFoldDB" id="Q023S5"/>
<protein>
    <recommendedName>
        <fullName evidence="3">Carboxypeptidase regulatory-like domain-containing protein</fullName>
    </recommendedName>
</protein>
<dbReference type="HOGENOM" id="CLU_036715_0_0_0"/>
<proteinExistence type="predicted"/>
<reference evidence="2" key="1">
    <citation type="submission" date="2006-10" db="EMBL/GenBank/DDBJ databases">
        <title>Complete sequence of Solibacter usitatus Ellin6076.</title>
        <authorList>
            <consortium name="US DOE Joint Genome Institute"/>
            <person name="Copeland A."/>
            <person name="Lucas S."/>
            <person name="Lapidus A."/>
            <person name="Barry K."/>
            <person name="Detter J.C."/>
            <person name="Glavina del Rio T."/>
            <person name="Hammon N."/>
            <person name="Israni S."/>
            <person name="Dalin E."/>
            <person name="Tice H."/>
            <person name="Pitluck S."/>
            <person name="Thompson L.S."/>
            <person name="Brettin T."/>
            <person name="Bruce D."/>
            <person name="Han C."/>
            <person name="Tapia R."/>
            <person name="Gilna P."/>
            <person name="Schmutz J."/>
            <person name="Larimer F."/>
            <person name="Land M."/>
            <person name="Hauser L."/>
            <person name="Kyrpides N."/>
            <person name="Mikhailova N."/>
            <person name="Janssen P.H."/>
            <person name="Kuske C.R."/>
            <person name="Richardson P."/>
        </authorList>
    </citation>
    <scope>NUCLEOTIDE SEQUENCE</scope>
    <source>
        <strain evidence="2">Ellin6076</strain>
    </source>
</reference>